<gene>
    <name evidence="3" type="ORF">EEB11_10290</name>
</gene>
<evidence type="ECO:0000313" key="3">
    <source>
        <dbReference type="EMBL" id="TGD43367.1"/>
    </source>
</evidence>
<evidence type="ECO:0000313" key="4">
    <source>
        <dbReference type="Proteomes" id="UP000297741"/>
    </source>
</evidence>
<name>A0ABY2KLH5_9RHOB</name>
<feature type="signal peptide" evidence="2">
    <location>
        <begin position="1"/>
        <end position="19"/>
    </location>
</feature>
<sequence length="730" mass="80072">MRGVALAVMAILAVSPMQAETRATLNLYGATGLIDMPSAEMQPDGMLSFSTSHFGPVSRTMLSFQIAPRLSGSFRFLGIRDWNKVLCCAGVNQFDTYYDRSFDLRYQIVDEGRYHPALTFGLQDFVGTGVIAGEYVVATKHVMPDVKVSVGLGWGRLGSYQSIGSPFGDRPALDVGKGGNFNFGQWFRGPAAPFAGVEWQITDQWTAKAEYSSDAYHEEADRRGTFDRRSPFNLGIEYQRNESVRLGAYYLYGSEVGVAAHFSLNPKRRPGGGVASSAPDPVQPRPSRGADPDAWSTSWLGENDTQKALRTRLDRRLAKDGVQVESLRFDGATAHVSIRNIDVDAKAQAVGRTARALTHVAPASVEQFVIVPMVNGMPVSQVVVQRAGIETLEFDTAAGAKSLSRAQILSAPAVLADGFRDPQAYPNFSWSLGPTGRTRVFDQTAPFKIGVGLELTGRYELAPGLVLNGAVSKYVFSTLDDRPPLPSRGRLHPVRSANYFYDRDGDPALTNLSLTAYRKLSPELYGRVSLGYLERMFGGVSTEVLWLPTNGRWAIGAEVNYTAQRSPDQQFGFSLPAAMYETDSCTPDLTTAACGARDSYRILTGHLSGYYKLANDFHVQVDVGRYLAGDVGATLSVRREFDNGWKVGAFMTKTNVSAEDFGSGSFDKGITVDIPMASLLGRPSNQHRDITLRPFGRDGGRRLEVEGRLYESVRGYRADGLSEQWERFWK</sequence>
<protein>
    <submittedName>
        <fullName evidence="3">YjbH domain-containing protein</fullName>
    </submittedName>
</protein>
<feature type="region of interest" description="Disordered" evidence="1">
    <location>
        <begin position="269"/>
        <end position="301"/>
    </location>
</feature>
<feature type="chain" id="PRO_5045542359" evidence="2">
    <location>
        <begin position="20"/>
        <end position="730"/>
    </location>
</feature>
<evidence type="ECO:0000256" key="1">
    <source>
        <dbReference type="SAM" id="MobiDB-lite"/>
    </source>
</evidence>
<accession>A0ABY2KLH5</accession>
<dbReference type="Proteomes" id="UP000297741">
    <property type="component" value="Unassembled WGS sequence"/>
</dbReference>
<dbReference type="InterPro" id="IPR010344">
    <property type="entry name" value="YbjH"/>
</dbReference>
<proteinExistence type="predicted"/>
<comment type="caution">
    <text evidence="3">The sequence shown here is derived from an EMBL/GenBank/DDBJ whole genome shotgun (WGS) entry which is preliminary data.</text>
</comment>
<reference evidence="3 4" key="1">
    <citation type="submission" date="2018-11" db="EMBL/GenBank/DDBJ databases">
        <title>Tabrizicola sp. isolated from sediment of alpine lake.</title>
        <authorList>
            <person name="Liu Z."/>
        </authorList>
    </citation>
    <scope>NUCLEOTIDE SEQUENCE [LARGE SCALE GENOMIC DNA]</scope>
    <source>
        <strain evidence="3 4">DRYC-M-16</strain>
    </source>
</reference>
<keyword evidence="4" id="KW-1185">Reference proteome</keyword>
<dbReference type="EMBL" id="RPEM01000006">
    <property type="protein sequence ID" value="TGD43367.1"/>
    <property type="molecule type" value="Genomic_DNA"/>
</dbReference>
<dbReference type="Pfam" id="PF06082">
    <property type="entry name" value="YjbH"/>
    <property type="match status" value="1"/>
</dbReference>
<evidence type="ECO:0000256" key="2">
    <source>
        <dbReference type="SAM" id="SignalP"/>
    </source>
</evidence>
<organism evidence="3 4">
    <name type="scientific">Pseudotabrizicola sediminis</name>
    <dbReference type="NCBI Taxonomy" id="2486418"/>
    <lineage>
        <taxon>Bacteria</taxon>
        <taxon>Pseudomonadati</taxon>
        <taxon>Pseudomonadota</taxon>
        <taxon>Alphaproteobacteria</taxon>
        <taxon>Rhodobacterales</taxon>
        <taxon>Paracoccaceae</taxon>
        <taxon>Pseudotabrizicola</taxon>
    </lineage>
</organism>
<keyword evidence="2" id="KW-0732">Signal</keyword>